<dbReference type="PANTHER" id="PTHR35334:SF2">
    <property type="entry name" value="SERINE TRANSPORTER SDAC"/>
    <property type="match status" value="1"/>
</dbReference>
<dbReference type="AlphaFoldDB" id="A0A6I8MBL5"/>
<keyword evidence="5 8" id="KW-0812">Transmembrane</keyword>
<feature type="transmembrane region" description="Helical" evidence="8">
    <location>
        <begin position="12"/>
        <end position="29"/>
    </location>
</feature>
<feature type="transmembrane region" description="Helical" evidence="8">
    <location>
        <begin position="154"/>
        <end position="173"/>
    </location>
</feature>
<evidence type="ECO:0000313" key="11">
    <source>
        <dbReference type="Proteomes" id="UP000423525"/>
    </source>
</evidence>
<sequence length="410" mass="44845">MAAHQSMNTKWTITLFGTAVGAGILFLPISAGSFGFIPLLVATILIGPMTYLAHRAFSWMMSHSPLIGEDVLAVLTDFFGRRAGILLAAIYWFTIFPVVLIYGVSITNTVDSFIVNQLDGPNISRWILAPACVGLMTLALAFGNKIMLTIAQFVVYPLILALAAVSIYLIPQWDVASFLTSGDHNIWGIIGAIILILPVLVFAFSYVAALSQFCLSMQKHYGETTDKHTEKVIRNTTILLTAFTMFFVWSSALAMGADGMKAAHEHNLPVLSYFANVTGTPFMAYMAPIVVICAVASSYFGHALGTIEGTQYLFNLAAPTTTQRLNPRTLDLWTYLFIFITTSLVGVFNPSILNMITLVGGIFFTFITYLLPMIVVHKVDALAQFRGRPTNYFVSIMGLIVLGATIWGMV</sequence>
<dbReference type="InterPro" id="IPR018227">
    <property type="entry name" value="Amino_acid_transport_2"/>
</dbReference>
<keyword evidence="6 8" id="KW-1133">Transmembrane helix</keyword>
<evidence type="ECO:0000256" key="6">
    <source>
        <dbReference type="ARBA" id="ARBA00022989"/>
    </source>
</evidence>
<dbReference type="KEGG" id="crf:FRC0190_00251"/>
<accession>A0A6I8MBL5</accession>
<evidence type="ECO:0000256" key="8">
    <source>
        <dbReference type="SAM" id="Phobius"/>
    </source>
</evidence>
<dbReference type="InterPro" id="IPR013057">
    <property type="entry name" value="AA_transpt_TM"/>
</dbReference>
<feature type="domain" description="Amino acid transporter transmembrane" evidence="9">
    <location>
        <begin position="8"/>
        <end position="409"/>
    </location>
</feature>
<evidence type="ECO:0000256" key="4">
    <source>
        <dbReference type="ARBA" id="ARBA00022519"/>
    </source>
</evidence>
<feature type="transmembrane region" description="Helical" evidence="8">
    <location>
        <begin position="282"/>
        <end position="301"/>
    </location>
</feature>
<feature type="transmembrane region" description="Helical" evidence="8">
    <location>
        <begin position="332"/>
        <end position="349"/>
    </location>
</feature>
<feature type="transmembrane region" description="Helical" evidence="8">
    <location>
        <begin position="85"/>
        <end position="103"/>
    </location>
</feature>
<gene>
    <name evidence="10" type="ORF">FRC0190_00251</name>
</gene>
<evidence type="ECO:0000256" key="3">
    <source>
        <dbReference type="ARBA" id="ARBA00022475"/>
    </source>
</evidence>
<keyword evidence="2" id="KW-0813">Transport</keyword>
<evidence type="ECO:0000313" key="10">
    <source>
        <dbReference type="EMBL" id="VZH84214.1"/>
    </source>
</evidence>
<evidence type="ECO:0000256" key="5">
    <source>
        <dbReference type="ARBA" id="ARBA00022692"/>
    </source>
</evidence>
<dbReference type="GO" id="GO:0003333">
    <property type="term" value="P:amino acid transmembrane transport"/>
    <property type="evidence" value="ECO:0007669"/>
    <property type="project" value="InterPro"/>
</dbReference>
<organism evidence="10 11">
    <name type="scientific">Corynebacterium rouxii</name>
    <dbReference type="NCBI Taxonomy" id="2719119"/>
    <lineage>
        <taxon>Bacteria</taxon>
        <taxon>Bacillati</taxon>
        <taxon>Actinomycetota</taxon>
        <taxon>Actinomycetes</taxon>
        <taxon>Mycobacteriales</taxon>
        <taxon>Corynebacteriaceae</taxon>
        <taxon>Corynebacterium</taxon>
    </lineage>
</organism>
<reference evidence="10 11" key="1">
    <citation type="submission" date="2019-11" db="EMBL/GenBank/DDBJ databases">
        <authorList>
            <person name="Brisse S."/>
        </authorList>
    </citation>
    <scope>NUCLEOTIDE SEQUENCE [LARGE SCALE GENOMIC DNA]</scope>
    <source>
        <strain evidence="10">FRC0190</strain>
    </source>
</reference>
<feature type="transmembrane region" description="Helical" evidence="8">
    <location>
        <begin position="232"/>
        <end position="252"/>
    </location>
</feature>
<evidence type="ECO:0000256" key="7">
    <source>
        <dbReference type="ARBA" id="ARBA00023136"/>
    </source>
</evidence>
<keyword evidence="4" id="KW-0997">Cell inner membrane</keyword>
<dbReference type="Gene3D" id="1.20.1740.10">
    <property type="entry name" value="Amino acid/polyamine transporter I"/>
    <property type="match status" value="1"/>
</dbReference>
<feature type="transmembrane region" description="Helical" evidence="8">
    <location>
        <begin position="35"/>
        <end position="53"/>
    </location>
</feature>
<dbReference type="RefSeq" id="WP_155871287.1">
    <property type="nucleotide sequence ID" value="NZ_LR738855.1"/>
</dbReference>
<dbReference type="EMBL" id="LR738855">
    <property type="protein sequence ID" value="VZH84214.1"/>
    <property type="molecule type" value="Genomic_DNA"/>
</dbReference>
<evidence type="ECO:0000256" key="1">
    <source>
        <dbReference type="ARBA" id="ARBA00004429"/>
    </source>
</evidence>
<keyword evidence="7 8" id="KW-0472">Membrane</keyword>
<protein>
    <submittedName>
        <fullName evidence="10">Septum formation initiator</fullName>
    </submittedName>
</protein>
<feature type="transmembrane region" description="Helical" evidence="8">
    <location>
        <begin position="389"/>
        <end position="409"/>
    </location>
</feature>
<evidence type="ECO:0000259" key="9">
    <source>
        <dbReference type="Pfam" id="PF01490"/>
    </source>
</evidence>
<feature type="transmembrane region" description="Helical" evidence="8">
    <location>
        <begin position="123"/>
        <end position="142"/>
    </location>
</feature>
<evidence type="ECO:0000256" key="2">
    <source>
        <dbReference type="ARBA" id="ARBA00022448"/>
    </source>
</evidence>
<dbReference type="Pfam" id="PF01490">
    <property type="entry name" value="Aa_trans"/>
    <property type="match status" value="1"/>
</dbReference>
<keyword evidence="3" id="KW-1003">Cell membrane</keyword>
<dbReference type="GO" id="GO:0005886">
    <property type="term" value="C:plasma membrane"/>
    <property type="evidence" value="ECO:0007669"/>
    <property type="project" value="UniProtKB-SubCell"/>
</dbReference>
<proteinExistence type="predicted"/>
<feature type="transmembrane region" description="Helical" evidence="8">
    <location>
        <begin position="185"/>
        <end position="211"/>
    </location>
</feature>
<name>A0A6I8MBL5_9CORY</name>
<dbReference type="PANTHER" id="PTHR35334">
    <property type="entry name" value="SERINE TRANSPORTER"/>
    <property type="match status" value="1"/>
</dbReference>
<comment type="subcellular location">
    <subcellularLocation>
        <location evidence="1">Cell inner membrane</location>
        <topology evidence="1">Multi-pass membrane protein</topology>
    </subcellularLocation>
</comment>
<dbReference type="Proteomes" id="UP000423525">
    <property type="component" value="Chromosome"/>
</dbReference>
<feature type="transmembrane region" description="Helical" evidence="8">
    <location>
        <begin position="355"/>
        <end position="377"/>
    </location>
</feature>